<dbReference type="Pfam" id="PF05685">
    <property type="entry name" value="Uma2"/>
    <property type="match status" value="1"/>
</dbReference>
<dbReference type="EMBL" id="JYON01000008">
    <property type="protein sequence ID" value="KJH71996.1"/>
    <property type="molecule type" value="Genomic_DNA"/>
</dbReference>
<dbReference type="Gene3D" id="3.90.1570.10">
    <property type="entry name" value="tt1808, chain A"/>
    <property type="match status" value="1"/>
</dbReference>
<dbReference type="CDD" id="cd06260">
    <property type="entry name" value="DUF820-like"/>
    <property type="match status" value="1"/>
</dbReference>
<dbReference type="AlphaFoldDB" id="A0A0D8ZXQ2"/>
<dbReference type="InterPro" id="IPR011335">
    <property type="entry name" value="Restrct_endonuc-II-like"/>
</dbReference>
<feature type="domain" description="Putative restriction endonuclease" evidence="1">
    <location>
        <begin position="21"/>
        <end position="191"/>
    </location>
</feature>
<evidence type="ECO:0000313" key="3">
    <source>
        <dbReference type="Proteomes" id="UP000032452"/>
    </source>
</evidence>
<sequence>MDAVTVSLPPTLQLTIDLTDEQFFQLCQNNGDLKFERTASGEVLIMPPTGGETSNNNFELSVQLGIWNKQHNLGKGFDSNGGFTLPSGAVRAPDAAWVKLERWQALTPEQRRKFLPLCPDFVVELLSPTDSLKQTQLKMQEYIDNGALLGWLIDVEARRVEIYRPNRDVEILENPVTLSGEDVLPGFVLDLSSLLTPP</sequence>
<protein>
    <recommendedName>
        <fullName evidence="1">Putative restriction endonuclease domain-containing protein</fullName>
    </recommendedName>
</protein>
<dbReference type="Proteomes" id="UP000032452">
    <property type="component" value="Unassembled WGS sequence"/>
</dbReference>
<reference evidence="2 3" key="1">
    <citation type="submission" date="2015-02" db="EMBL/GenBank/DDBJ databases">
        <title>Draft genome of a novel marine cyanobacterium (Chroococcales) isolated from South Atlantic Ocean.</title>
        <authorList>
            <person name="Rigonato J."/>
            <person name="Alvarenga D.O."/>
            <person name="Branco L.H."/>
            <person name="Varani A.M."/>
            <person name="Brandini F.P."/>
            <person name="Fiore M.F."/>
        </authorList>
    </citation>
    <scope>NUCLEOTIDE SEQUENCE [LARGE SCALE GENOMIC DNA]</scope>
    <source>
        <strain evidence="2 3">CENA595</strain>
    </source>
</reference>
<comment type="caution">
    <text evidence="2">The sequence shown here is derived from an EMBL/GenBank/DDBJ whole genome shotgun (WGS) entry which is preliminary data.</text>
</comment>
<dbReference type="InterPro" id="IPR008538">
    <property type="entry name" value="Uma2"/>
</dbReference>
<dbReference type="PANTHER" id="PTHR34107:SF7">
    <property type="entry name" value="SLR2092 PROTEIN"/>
    <property type="match status" value="1"/>
</dbReference>
<evidence type="ECO:0000313" key="2">
    <source>
        <dbReference type="EMBL" id="KJH71996.1"/>
    </source>
</evidence>
<dbReference type="OrthoDB" id="455378at2"/>
<gene>
    <name evidence="2" type="ORF">UH38_09860</name>
</gene>
<evidence type="ECO:0000259" key="1">
    <source>
        <dbReference type="Pfam" id="PF05685"/>
    </source>
</evidence>
<name>A0A0D8ZXQ2_9CYAN</name>
<accession>A0A0D8ZXQ2</accession>
<dbReference type="PANTHER" id="PTHR34107">
    <property type="entry name" value="SLL0198 PROTEIN-RELATED"/>
    <property type="match status" value="1"/>
</dbReference>
<dbReference type="PATRIC" id="fig|1618023.3.peg.3726"/>
<dbReference type="RefSeq" id="WP_045054467.1">
    <property type="nucleotide sequence ID" value="NZ_CAWMDP010000041.1"/>
</dbReference>
<dbReference type="InterPro" id="IPR012296">
    <property type="entry name" value="Nuclease_put_TT1808"/>
</dbReference>
<proteinExistence type="predicted"/>
<dbReference type="STRING" id="1618023.UH38_09860"/>
<dbReference type="SUPFAM" id="SSF52980">
    <property type="entry name" value="Restriction endonuclease-like"/>
    <property type="match status" value="1"/>
</dbReference>
<keyword evidence="3" id="KW-1185">Reference proteome</keyword>
<organism evidence="2 3">
    <name type="scientific">Aliterella atlantica CENA595</name>
    <dbReference type="NCBI Taxonomy" id="1618023"/>
    <lineage>
        <taxon>Bacteria</taxon>
        <taxon>Bacillati</taxon>
        <taxon>Cyanobacteriota</taxon>
        <taxon>Cyanophyceae</taxon>
        <taxon>Chroococcidiopsidales</taxon>
        <taxon>Aliterellaceae</taxon>
        <taxon>Aliterella</taxon>
    </lineage>
</organism>